<proteinExistence type="predicted"/>
<accession>A0A0E9UZ32</accession>
<reference evidence="1" key="2">
    <citation type="journal article" date="2015" name="Fish Shellfish Immunol.">
        <title>Early steps in the European eel (Anguilla anguilla)-Vibrio vulnificus interaction in the gills: Role of the RtxA13 toxin.</title>
        <authorList>
            <person name="Callol A."/>
            <person name="Pajuelo D."/>
            <person name="Ebbesson L."/>
            <person name="Teles M."/>
            <person name="MacKenzie S."/>
            <person name="Amaro C."/>
        </authorList>
    </citation>
    <scope>NUCLEOTIDE SEQUENCE</scope>
</reference>
<name>A0A0E9UZ32_ANGAN</name>
<organism evidence="1">
    <name type="scientific">Anguilla anguilla</name>
    <name type="common">European freshwater eel</name>
    <name type="synonym">Muraena anguilla</name>
    <dbReference type="NCBI Taxonomy" id="7936"/>
    <lineage>
        <taxon>Eukaryota</taxon>
        <taxon>Metazoa</taxon>
        <taxon>Chordata</taxon>
        <taxon>Craniata</taxon>
        <taxon>Vertebrata</taxon>
        <taxon>Euteleostomi</taxon>
        <taxon>Actinopterygii</taxon>
        <taxon>Neopterygii</taxon>
        <taxon>Teleostei</taxon>
        <taxon>Anguilliformes</taxon>
        <taxon>Anguillidae</taxon>
        <taxon>Anguilla</taxon>
    </lineage>
</organism>
<dbReference type="AlphaFoldDB" id="A0A0E9UZ32"/>
<protein>
    <submittedName>
        <fullName evidence="1">Uncharacterized protein</fullName>
    </submittedName>
</protein>
<dbReference type="EMBL" id="GBXM01037433">
    <property type="protein sequence ID" value="JAH71144.1"/>
    <property type="molecule type" value="Transcribed_RNA"/>
</dbReference>
<sequence length="39" mass="4532">MTELQHSFKHRLKLCSTLVVPWLSLPIDDATSFLLNLTY</sequence>
<evidence type="ECO:0000313" key="1">
    <source>
        <dbReference type="EMBL" id="JAH71144.1"/>
    </source>
</evidence>
<reference evidence="1" key="1">
    <citation type="submission" date="2014-11" db="EMBL/GenBank/DDBJ databases">
        <authorList>
            <person name="Amaro Gonzalez C."/>
        </authorList>
    </citation>
    <scope>NUCLEOTIDE SEQUENCE</scope>
</reference>